<dbReference type="InterPro" id="IPR029058">
    <property type="entry name" value="AB_hydrolase_fold"/>
</dbReference>
<proteinExistence type="inferred from homology"/>
<feature type="chain" id="PRO_5007859906" description="carboxypeptidase C" evidence="7">
    <location>
        <begin position="19"/>
        <end position="495"/>
    </location>
</feature>
<reference evidence="8 9" key="1">
    <citation type="journal article" date="2016" name="Mol. Biol. Evol.">
        <title>Comparative Genomics of Early-Diverging Mushroom-Forming Fungi Provides Insights into the Origins of Lignocellulose Decay Capabilities.</title>
        <authorList>
            <person name="Nagy L.G."/>
            <person name="Riley R."/>
            <person name="Tritt A."/>
            <person name="Adam C."/>
            <person name="Daum C."/>
            <person name="Floudas D."/>
            <person name="Sun H."/>
            <person name="Yadav J.S."/>
            <person name="Pangilinan J."/>
            <person name="Larsson K.H."/>
            <person name="Matsuura K."/>
            <person name="Barry K."/>
            <person name="Labutti K."/>
            <person name="Kuo R."/>
            <person name="Ohm R.A."/>
            <person name="Bhattacharya S.S."/>
            <person name="Shirouzu T."/>
            <person name="Yoshinaga Y."/>
            <person name="Martin F.M."/>
            <person name="Grigoriev I.V."/>
            <person name="Hibbett D.S."/>
        </authorList>
    </citation>
    <scope>NUCLEOTIDE SEQUENCE [LARGE SCALE GENOMIC DNA]</scope>
    <source>
        <strain evidence="8 9">HHB12733</strain>
    </source>
</reference>
<dbReference type="InterPro" id="IPR001563">
    <property type="entry name" value="Peptidase_S10"/>
</dbReference>
<evidence type="ECO:0000256" key="4">
    <source>
        <dbReference type="ARBA" id="ARBA00022670"/>
    </source>
</evidence>
<keyword evidence="9" id="KW-1185">Reference proteome</keyword>
<dbReference type="GO" id="GO:0000324">
    <property type="term" value="C:fungal-type vacuole"/>
    <property type="evidence" value="ECO:0007669"/>
    <property type="project" value="TreeGrafter"/>
</dbReference>
<accession>A0A165J7M8</accession>
<dbReference type="InParanoid" id="A0A165J7M8"/>
<evidence type="ECO:0000256" key="7">
    <source>
        <dbReference type="SAM" id="SignalP"/>
    </source>
</evidence>
<keyword evidence="4" id="KW-0645">Protease</keyword>
<dbReference type="Gene3D" id="1.10.287.410">
    <property type="match status" value="1"/>
</dbReference>
<dbReference type="GO" id="GO:0004185">
    <property type="term" value="F:serine-type carboxypeptidase activity"/>
    <property type="evidence" value="ECO:0007669"/>
    <property type="project" value="UniProtKB-EC"/>
</dbReference>
<dbReference type="PANTHER" id="PTHR11802">
    <property type="entry name" value="SERINE PROTEASE FAMILY S10 SERINE CARBOXYPEPTIDASE"/>
    <property type="match status" value="1"/>
</dbReference>
<dbReference type="OrthoDB" id="443318at2759"/>
<evidence type="ECO:0000256" key="3">
    <source>
        <dbReference type="ARBA" id="ARBA00022645"/>
    </source>
</evidence>
<keyword evidence="3" id="KW-0121">Carboxypeptidase</keyword>
<evidence type="ECO:0000256" key="2">
    <source>
        <dbReference type="ARBA" id="ARBA00012446"/>
    </source>
</evidence>
<feature type="signal peptide" evidence="7">
    <location>
        <begin position="1"/>
        <end position="18"/>
    </location>
</feature>
<keyword evidence="7" id="KW-0732">Signal</keyword>
<protein>
    <recommendedName>
        <fullName evidence="2">carboxypeptidase C</fullName>
        <ecNumber evidence="2">3.4.16.5</ecNumber>
    </recommendedName>
</protein>
<dbReference type="STRING" id="1353952.A0A165J7M8"/>
<dbReference type="PANTHER" id="PTHR11802:SF113">
    <property type="entry name" value="SERINE CARBOXYPEPTIDASE CTSA-4.1"/>
    <property type="match status" value="1"/>
</dbReference>
<dbReference type="SUPFAM" id="SSF53474">
    <property type="entry name" value="alpha/beta-Hydrolases"/>
    <property type="match status" value="1"/>
</dbReference>
<dbReference type="GO" id="GO:0006508">
    <property type="term" value="P:proteolysis"/>
    <property type="evidence" value="ECO:0007669"/>
    <property type="project" value="UniProtKB-KW"/>
</dbReference>
<dbReference type="Gene3D" id="3.40.50.1820">
    <property type="entry name" value="alpha/beta hydrolase"/>
    <property type="match status" value="1"/>
</dbReference>
<organism evidence="8 9">
    <name type="scientific">Calocera cornea HHB12733</name>
    <dbReference type="NCBI Taxonomy" id="1353952"/>
    <lineage>
        <taxon>Eukaryota</taxon>
        <taxon>Fungi</taxon>
        <taxon>Dikarya</taxon>
        <taxon>Basidiomycota</taxon>
        <taxon>Agaricomycotina</taxon>
        <taxon>Dacrymycetes</taxon>
        <taxon>Dacrymycetales</taxon>
        <taxon>Dacrymycetaceae</taxon>
        <taxon>Calocera</taxon>
    </lineage>
</organism>
<keyword evidence="6" id="KW-0325">Glycoprotein</keyword>
<evidence type="ECO:0000256" key="5">
    <source>
        <dbReference type="ARBA" id="ARBA00022801"/>
    </source>
</evidence>
<dbReference type="PRINTS" id="PR00724">
    <property type="entry name" value="CRBOXYPTASEC"/>
</dbReference>
<dbReference type="AlphaFoldDB" id="A0A165J7M8"/>
<dbReference type="EC" id="3.4.16.5" evidence="2"/>
<comment type="similarity">
    <text evidence="1">Belongs to the peptidase S10 family.</text>
</comment>
<dbReference type="Proteomes" id="UP000076842">
    <property type="component" value="Unassembled WGS sequence"/>
</dbReference>
<evidence type="ECO:0000256" key="1">
    <source>
        <dbReference type="ARBA" id="ARBA00009431"/>
    </source>
</evidence>
<gene>
    <name evidence="8" type="ORF">CALCODRAFT_447441</name>
</gene>
<name>A0A165J7M8_9BASI</name>
<dbReference type="Pfam" id="PF00450">
    <property type="entry name" value="Peptidase_S10"/>
    <property type="match status" value="1"/>
</dbReference>
<evidence type="ECO:0000313" key="9">
    <source>
        <dbReference type="Proteomes" id="UP000076842"/>
    </source>
</evidence>
<evidence type="ECO:0000313" key="8">
    <source>
        <dbReference type="EMBL" id="KZT61482.1"/>
    </source>
</evidence>
<evidence type="ECO:0000256" key="6">
    <source>
        <dbReference type="ARBA" id="ARBA00023180"/>
    </source>
</evidence>
<sequence>MFLSKVATGLLAAVSALAVQTPLRPAEAPLHFPAPEQSLADVASDSFTVLSHAAFPGYAIRVKRTEGWCDPDVKGYTGYLDVDQGAKHMWFYFFESRRDPDNDDLVMWVTGGPGCSSSMDMLMQIGPCTVNPSGNGTVYNKYGWNTDVNIFFLDSPVNVGFSYAEFGEQVLTTEDASKNAAAFAFIFTEAFPQFKGRPFHLAGSSYGGRYVPVFASEIYDMNKGAEAKGYTPINLKSIVIGDGITDAKETLLAYYDMACTNASVTPVLDISTCVRMRRAVPRCREMLTASCELELSDLACKAATLFCEEELSKPYSDPSRNPYDLSDNCSGGIEILCYDIFGKIANYLNDDATRKLLGVDPQVGEFVGCNHTILNGFNERFDKFRPTQFYVSSLLERGVDALIYVGTYDWICNWVGNARFLEALEWHGQDLFNSRELAGWEVDGETVGQWKEAKMGKQTGKLLFATVDGAGHMVAYNKPKTAHKMITTWIAERGV</sequence>
<dbReference type="EMBL" id="KV423923">
    <property type="protein sequence ID" value="KZT61482.1"/>
    <property type="molecule type" value="Genomic_DNA"/>
</dbReference>
<keyword evidence="5 8" id="KW-0378">Hydrolase</keyword>